<organism evidence="1 2">
    <name type="scientific">Actinidia rufa</name>
    <dbReference type="NCBI Taxonomy" id="165716"/>
    <lineage>
        <taxon>Eukaryota</taxon>
        <taxon>Viridiplantae</taxon>
        <taxon>Streptophyta</taxon>
        <taxon>Embryophyta</taxon>
        <taxon>Tracheophyta</taxon>
        <taxon>Spermatophyta</taxon>
        <taxon>Magnoliopsida</taxon>
        <taxon>eudicotyledons</taxon>
        <taxon>Gunneridae</taxon>
        <taxon>Pentapetalae</taxon>
        <taxon>asterids</taxon>
        <taxon>Ericales</taxon>
        <taxon>Actinidiaceae</taxon>
        <taxon>Actinidia</taxon>
    </lineage>
</organism>
<dbReference type="PANTHER" id="PTHR21477">
    <property type="entry name" value="ZGC:172139"/>
    <property type="match status" value="1"/>
</dbReference>
<proteinExistence type="predicted"/>
<reference evidence="2" key="1">
    <citation type="submission" date="2019-07" db="EMBL/GenBank/DDBJ databases">
        <title>De Novo Assembly of kiwifruit Actinidia rufa.</title>
        <authorList>
            <person name="Sugita-Konishi S."/>
            <person name="Sato K."/>
            <person name="Mori E."/>
            <person name="Abe Y."/>
            <person name="Kisaki G."/>
            <person name="Hamano K."/>
            <person name="Suezawa K."/>
            <person name="Otani M."/>
            <person name="Fukuda T."/>
            <person name="Manabe T."/>
            <person name="Gomi K."/>
            <person name="Tabuchi M."/>
            <person name="Akimitsu K."/>
            <person name="Kataoka I."/>
        </authorList>
    </citation>
    <scope>NUCLEOTIDE SEQUENCE [LARGE SCALE GENOMIC DNA]</scope>
    <source>
        <strain evidence="2">cv. Fuchu</strain>
    </source>
</reference>
<dbReference type="EMBL" id="BJWL01000432">
    <property type="protein sequence ID" value="GFS44133.1"/>
    <property type="molecule type" value="Genomic_DNA"/>
</dbReference>
<dbReference type="Pfam" id="PF09741">
    <property type="entry name" value="DUF2045"/>
    <property type="match status" value="1"/>
</dbReference>
<name>A0A7J0DWG6_9ERIC</name>
<dbReference type="AlphaFoldDB" id="A0A7J0DWG6"/>
<dbReference type="PANTHER" id="PTHR21477:SF13">
    <property type="entry name" value="KIAA0930"/>
    <property type="match status" value="1"/>
</dbReference>
<evidence type="ECO:0000313" key="1">
    <source>
        <dbReference type="EMBL" id="GFS44133.1"/>
    </source>
</evidence>
<gene>
    <name evidence="1" type="ORF">Acr_00g0088700</name>
</gene>
<dbReference type="Proteomes" id="UP000585474">
    <property type="component" value="Unassembled WGS sequence"/>
</dbReference>
<dbReference type="InterPro" id="IPR019141">
    <property type="entry name" value="DUF2045"/>
</dbReference>
<accession>A0A7J0DWG6</accession>
<keyword evidence="2" id="KW-1185">Reference proteome</keyword>
<sequence>MLSDREETPTRLELLSMVKKHSKLLGKTIVDKEDASDVEMDSRFWHDVMDLYFVRGRESRGRQDDDLVFFVRKLILQGYGSSDDMEGNSPYFVRRWAPKSSPSWEESPDKAEEYLAAVDKLLKLTEDKDEDWDRAEAKIGIQPVKSRDESPRTLGKGLQSFGLRRGKREEISVKWWKRRRAWQLPGSSLKEVF</sequence>
<dbReference type="OrthoDB" id="1906921at2759"/>
<comment type="caution">
    <text evidence="1">The sequence shown here is derived from an EMBL/GenBank/DDBJ whole genome shotgun (WGS) entry which is preliminary data.</text>
</comment>
<evidence type="ECO:0000313" key="2">
    <source>
        <dbReference type="Proteomes" id="UP000585474"/>
    </source>
</evidence>
<protein>
    <submittedName>
        <fullName evidence="1">Similar to CW7</fullName>
    </submittedName>
</protein>